<name>R9UQ69_9BACL</name>
<dbReference type="AlphaFoldDB" id="R9UQ69"/>
<proteinExistence type="predicted"/>
<dbReference type="HOGENOM" id="CLU_2845666_0_0_9"/>
<evidence type="ECO:0000313" key="2">
    <source>
        <dbReference type="Proteomes" id="UP000007392"/>
    </source>
</evidence>
<evidence type="ECO:0000313" key="1">
    <source>
        <dbReference type="EMBL" id="AGN70815.1"/>
    </source>
</evidence>
<accession>R9UQ69</accession>
<dbReference type="EMBL" id="CP003422">
    <property type="protein sequence ID" value="AGN70815.1"/>
    <property type="molecule type" value="Genomic_DNA"/>
</dbReference>
<protein>
    <submittedName>
        <fullName evidence="1">Uncharacterized protein</fullName>
    </submittedName>
</protein>
<dbReference type="KEGG" id="pmw:B2K_40325"/>
<sequence length="65" mass="7463">MGIPLHALGHVDLQPDSVRIQEEDAADRSRSVTFNPTCPIFMLRTIPLTIIMNLRVLYYRILINL</sequence>
<gene>
    <name evidence="1" type="ORF">B2K_40325</name>
</gene>
<reference evidence="1 2" key="1">
    <citation type="submission" date="2013-06" db="EMBL/GenBank/DDBJ databases">
        <title>Complete genome sequence of Paenibacillus mucilaginosus K02.</title>
        <authorList>
            <person name="Xiao B."/>
            <person name="Sun L."/>
            <person name="Xiao L."/>
            <person name="Lian B."/>
        </authorList>
    </citation>
    <scope>NUCLEOTIDE SEQUENCE [LARGE SCALE GENOMIC DNA]</scope>
    <source>
        <strain evidence="1 2">K02</strain>
    </source>
</reference>
<organism evidence="1 2">
    <name type="scientific">Paenibacillus mucilaginosus K02</name>
    <dbReference type="NCBI Taxonomy" id="997761"/>
    <lineage>
        <taxon>Bacteria</taxon>
        <taxon>Bacillati</taxon>
        <taxon>Bacillota</taxon>
        <taxon>Bacilli</taxon>
        <taxon>Bacillales</taxon>
        <taxon>Paenibacillaceae</taxon>
        <taxon>Paenibacillus</taxon>
    </lineage>
</organism>
<dbReference type="Proteomes" id="UP000007392">
    <property type="component" value="Chromosome"/>
</dbReference>